<dbReference type="Pfam" id="PF02984">
    <property type="entry name" value="Cyclin_C"/>
    <property type="match status" value="1"/>
</dbReference>
<proteinExistence type="inferred from homology"/>
<dbReference type="Proteomes" id="UP000317650">
    <property type="component" value="Chromosome 8"/>
</dbReference>
<dbReference type="FunFam" id="1.10.472.10:FF:000032">
    <property type="entry name" value="G2/mitotic-specific cyclin-1"/>
    <property type="match status" value="1"/>
</dbReference>
<evidence type="ECO:0000256" key="6">
    <source>
        <dbReference type="SAM" id="MobiDB-lite"/>
    </source>
</evidence>
<dbReference type="InterPro" id="IPR006671">
    <property type="entry name" value="Cyclin_N"/>
</dbReference>
<dbReference type="Pfam" id="PF00134">
    <property type="entry name" value="Cyclin_N"/>
    <property type="match status" value="1"/>
</dbReference>
<feature type="domain" description="Cyclin-like" evidence="7">
    <location>
        <begin position="296"/>
        <end position="378"/>
    </location>
</feature>
<gene>
    <name evidence="9" type="ORF">C4D60_Mb08t24360</name>
</gene>
<keyword evidence="10" id="KW-1185">Reference proteome</keyword>
<evidence type="ECO:0000313" key="10">
    <source>
        <dbReference type="Proteomes" id="UP000317650"/>
    </source>
</evidence>
<dbReference type="InterPro" id="IPR013763">
    <property type="entry name" value="Cyclin-like_dom"/>
</dbReference>
<dbReference type="EMBL" id="PYDT01000002">
    <property type="protein sequence ID" value="THU70379.1"/>
    <property type="molecule type" value="Genomic_DNA"/>
</dbReference>
<keyword evidence="4" id="KW-0131">Cell cycle</keyword>
<sequence>MIGREEDMASRRQTVVSEQQRGGAVPVGKQKNVNAADAKGRRALGDIGNLVNIRVAEGKPEPHINRPITRSFGAQLLANAQAPAANKKPVAIPANAAVGRVGTKPVTKATVDTEVANEELMQTSASSGSFTKSSRKKVTTLSSVLTARSKVACGLTDKPKELVDDIDEADKEDELAVVDYVEDIYKFYKSAEHYSRPHGYMDSQVEINAKMRAILADWLIEVHHKFELMPETLYLTFHIIDRYLSMETVLRRELQLVGVSAMLIASKAYTREQILGMEKGILNKLEWNLTVPTAYVFLVRFLKAASCDKEVEHLAFFFSELALTQYSMLRYCPSMVAASAVYAARCTVKRTPLWTERLVRHTGISEQQLLDCTGILVDSHSLAPESKLKIVYKKYAREQFGAVALHPPATKLLEELKASSSWK</sequence>
<evidence type="ECO:0000256" key="2">
    <source>
        <dbReference type="ARBA" id="ARBA00022618"/>
    </source>
</evidence>
<name>A0A4S8K665_MUSBA</name>
<comment type="similarity">
    <text evidence="1">Belongs to the cyclin family. Cyclin AB subfamily.</text>
</comment>
<evidence type="ECO:0000256" key="1">
    <source>
        <dbReference type="ARBA" id="ARBA00006955"/>
    </source>
</evidence>
<evidence type="ECO:0000256" key="5">
    <source>
        <dbReference type="RuleBase" id="RU000383"/>
    </source>
</evidence>
<dbReference type="STRING" id="52838.A0A4S8K665"/>
<dbReference type="InterPro" id="IPR048258">
    <property type="entry name" value="Cyclins_cyclin-box"/>
</dbReference>
<dbReference type="GO" id="GO:0016538">
    <property type="term" value="F:cyclin-dependent protein serine/threonine kinase regulator activity"/>
    <property type="evidence" value="ECO:0007669"/>
    <property type="project" value="InterPro"/>
</dbReference>
<organism evidence="9 10">
    <name type="scientific">Musa balbisiana</name>
    <name type="common">Banana</name>
    <dbReference type="NCBI Taxonomy" id="52838"/>
    <lineage>
        <taxon>Eukaryota</taxon>
        <taxon>Viridiplantae</taxon>
        <taxon>Streptophyta</taxon>
        <taxon>Embryophyta</taxon>
        <taxon>Tracheophyta</taxon>
        <taxon>Spermatophyta</taxon>
        <taxon>Magnoliopsida</taxon>
        <taxon>Liliopsida</taxon>
        <taxon>Zingiberales</taxon>
        <taxon>Musaceae</taxon>
        <taxon>Musa</taxon>
    </lineage>
</organism>
<feature type="domain" description="Cyclin-like" evidence="7">
    <location>
        <begin position="217"/>
        <end position="283"/>
    </location>
</feature>
<evidence type="ECO:0000313" key="9">
    <source>
        <dbReference type="EMBL" id="THU70379.1"/>
    </source>
</evidence>
<keyword evidence="2" id="KW-0132">Cell division</keyword>
<dbReference type="PIRSF" id="PIRSF001771">
    <property type="entry name" value="Cyclin_A_B_D_E"/>
    <property type="match status" value="1"/>
</dbReference>
<dbReference type="PANTHER" id="PTHR10177">
    <property type="entry name" value="CYCLINS"/>
    <property type="match status" value="1"/>
</dbReference>
<feature type="domain" description="Cyclin C-terminal" evidence="8">
    <location>
        <begin position="292"/>
        <end position="409"/>
    </location>
</feature>
<dbReference type="GO" id="GO:0044772">
    <property type="term" value="P:mitotic cell cycle phase transition"/>
    <property type="evidence" value="ECO:0007669"/>
    <property type="project" value="InterPro"/>
</dbReference>
<dbReference type="AlphaFoldDB" id="A0A4S8K665"/>
<dbReference type="InterPro" id="IPR046965">
    <property type="entry name" value="Cyclin_A/B-like"/>
</dbReference>
<evidence type="ECO:0000259" key="7">
    <source>
        <dbReference type="SMART" id="SM00385"/>
    </source>
</evidence>
<dbReference type="Gene3D" id="1.10.472.10">
    <property type="entry name" value="Cyclin-like"/>
    <property type="match status" value="2"/>
</dbReference>
<reference evidence="9 10" key="1">
    <citation type="journal article" date="2019" name="Nat. Plants">
        <title>Genome sequencing of Musa balbisiana reveals subgenome evolution and function divergence in polyploid bananas.</title>
        <authorList>
            <person name="Yao X."/>
        </authorList>
    </citation>
    <scope>NUCLEOTIDE SEQUENCE [LARGE SCALE GENOMIC DNA]</scope>
    <source>
        <strain evidence="10">cv. DH-PKW</strain>
        <tissue evidence="9">Leaves</tissue>
    </source>
</reference>
<keyword evidence="3 5" id="KW-0195">Cyclin</keyword>
<feature type="compositionally biased region" description="Basic and acidic residues" evidence="6">
    <location>
        <begin position="1"/>
        <end position="10"/>
    </location>
</feature>
<dbReference type="SMART" id="SM00385">
    <property type="entry name" value="CYCLIN"/>
    <property type="match status" value="2"/>
</dbReference>
<dbReference type="FunFam" id="1.10.472.10:FF:000001">
    <property type="entry name" value="G2/mitotic-specific cyclin"/>
    <property type="match status" value="1"/>
</dbReference>
<dbReference type="GO" id="GO:0051301">
    <property type="term" value="P:cell division"/>
    <property type="evidence" value="ECO:0007669"/>
    <property type="project" value="UniProtKB-KW"/>
</dbReference>
<evidence type="ECO:0000256" key="3">
    <source>
        <dbReference type="ARBA" id="ARBA00023127"/>
    </source>
</evidence>
<feature type="region of interest" description="Disordered" evidence="6">
    <location>
        <begin position="1"/>
        <end position="31"/>
    </location>
</feature>
<dbReference type="InterPro" id="IPR036915">
    <property type="entry name" value="Cyclin-like_sf"/>
</dbReference>
<evidence type="ECO:0000259" key="8">
    <source>
        <dbReference type="SMART" id="SM01332"/>
    </source>
</evidence>
<comment type="caution">
    <text evidence="9">The sequence shown here is derived from an EMBL/GenBank/DDBJ whole genome shotgun (WGS) entry which is preliminary data.</text>
</comment>
<evidence type="ECO:0000256" key="4">
    <source>
        <dbReference type="ARBA" id="ARBA00023306"/>
    </source>
</evidence>
<feature type="compositionally biased region" description="Polar residues" evidence="6">
    <location>
        <begin position="11"/>
        <end position="20"/>
    </location>
</feature>
<dbReference type="SMART" id="SM01332">
    <property type="entry name" value="Cyclin_C"/>
    <property type="match status" value="1"/>
</dbReference>
<dbReference type="InterPro" id="IPR039361">
    <property type="entry name" value="Cyclin"/>
</dbReference>
<dbReference type="PROSITE" id="PS00292">
    <property type="entry name" value="CYCLINS"/>
    <property type="match status" value="1"/>
</dbReference>
<accession>A0A4S8K665</accession>
<dbReference type="GO" id="GO:0010332">
    <property type="term" value="P:response to gamma radiation"/>
    <property type="evidence" value="ECO:0007669"/>
    <property type="project" value="UniProtKB-ARBA"/>
</dbReference>
<dbReference type="InterPro" id="IPR004367">
    <property type="entry name" value="Cyclin_C-dom"/>
</dbReference>
<dbReference type="SUPFAM" id="SSF47954">
    <property type="entry name" value="Cyclin-like"/>
    <property type="match status" value="2"/>
</dbReference>
<protein>
    <submittedName>
        <fullName evidence="9">Uncharacterized protein</fullName>
    </submittedName>
</protein>